<reference evidence="2 3" key="1">
    <citation type="journal article" date="2018" name="Sci. Rep.">
        <title>Raphidocelis subcapitata (=Pseudokirchneriella subcapitata) provides an insight into genome evolution and environmental adaptations in the Sphaeropleales.</title>
        <authorList>
            <person name="Suzuki S."/>
            <person name="Yamaguchi H."/>
            <person name="Nakajima N."/>
            <person name="Kawachi M."/>
        </authorList>
    </citation>
    <scope>NUCLEOTIDE SEQUENCE [LARGE SCALE GENOMIC DNA]</scope>
    <source>
        <strain evidence="2 3">NIES-35</strain>
    </source>
</reference>
<sequence length="364" mass="39574">MKLIALALAAVALAAALGGVEACGGTPKIVSASFASAKPVNKSYAYTQAGEQQYLDKVMPINNYVDNTKTTFRCVDSRGDEPQLGAFGGDFGEMAGAIAAYLQLTGMPKGVEAINAAVKNAFYAFMADNASPKRPFYFHTSADKMMDVFKQVAADGITPEPVIFPENMPANTTAQKIWIKALTKGKNQGCGHVRLMIDQPADYGLGGPEIPQALIKAFFEYWWPQQEDHARRDNVEFVFKQGSLGGRAITIVSSKGACKGQSPALPPADHGSQTFLFHPDAVGDFRKEVLAPWFVRYAEWRGKKIDQGKYLKALNDLQTKQLGATLKFLSPANSLPIYTVEVTTKDDDAPITRPAVSRKLIDRD</sequence>
<name>A0A2V0PJ58_9CHLO</name>
<evidence type="ECO:0000313" key="3">
    <source>
        <dbReference type="Proteomes" id="UP000247498"/>
    </source>
</evidence>
<dbReference type="Proteomes" id="UP000247498">
    <property type="component" value="Unassembled WGS sequence"/>
</dbReference>
<feature type="signal peptide" evidence="1">
    <location>
        <begin position="1"/>
        <end position="22"/>
    </location>
</feature>
<comment type="caution">
    <text evidence="2">The sequence shown here is derived from an EMBL/GenBank/DDBJ whole genome shotgun (WGS) entry which is preliminary data.</text>
</comment>
<keyword evidence="3" id="KW-1185">Reference proteome</keyword>
<proteinExistence type="predicted"/>
<protein>
    <submittedName>
        <fullName evidence="2">Uncharacterized protein</fullName>
    </submittedName>
</protein>
<feature type="chain" id="PRO_5015858052" evidence="1">
    <location>
        <begin position="23"/>
        <end position="364"/>
    </location>
</feature>
<evidence type="ECO:0000256" key="1">
    <source>
        <dbReference type="SAM" id="SignalP"/>
    </source>
</evidence>
<gene>
    <name evidence="2" type="ORF">Rsub_12946</name>
</gene>
<keyword evidence="1" id="KW-0732">Signal</keyword>
<accession>A0A2V0PJ58</accession>
<dbReference type="AlphaFoldDB" id="A0A2V0PJ58"/>
<dbReference type="EMBL" id="BDRX01000175">
    <property type="protein sequence ID" value="GBF99831.1"/>
    <property type="molecule type" value="Genomic_DNA"/>
</dbReference>
<evidence type="ECO:0000313" key="2">
    <source>
        <dbReference type="EMBL" id="GBF99831.1"/>
    </source>
</evidence>
<dbReference type="OrthoDB" id="530066at2759"/>
<dbReference type="InParanoid" id="A0A2V0PJ58"/>
<organism evidence="2 3">
    <name type="scientific">Raphidocelis subcapitata</name>
    <dbReference type="NCBI Taxonomy" id="307507"/>
    <lineage>
        <taxon>Eukaryota</taxon>
        <taxon>Viridiplantae</taxon>
        <taxon>Chlorophyta</taxon>
        <taxon>core chlorophytes</taxon>
        <taxon>Chlorophyceae</taxon>
        <taxon>CS clade</taxon>
        <taxon>Sphaeropleales</taxon>
        <taxon>Selenastraceae</taxon>
        <taxon>Raphidocelis</taxon>
    </lineage>
</organism>